<feature type="domain" description="DUF7903" evidence="2">
    <location>
        <begin position="44"/>
        <end position="399"/>
    </location>
</feature>
<dbReference type="PANTHER" id="PTHR35481">
    <property type="entry name" value="DNA-DIRECTED RNA POLYMERASE SUBUNIT ALPHA"/>
    <property type="match status" value="1"/>
</dbReference>
<evidence type="ECO:0000256" key="1">
    <source>
        <dbReference type="SAM" id="MobiDB-lite"/>
    </source>
</evidence>
<dbReference type="RefSeq" id="XP_031381777.1">
    <property type="nucleotide sequence ID" value="XM_031525917.1"/>
</dbReference>
<proteinExistence type="predicted"/>
<feature type="region of interest" description="Disordered" evidence="1">
    <location>
        <begin position="1"/>
        <end position="40"/>
    </location>
</feature>
<dbReference type="OrthoDB" id="2014147at2759"/>
<name>A0A6P8CD00_PUNGR</name>
<dbReference type="Proteomes" id="UP000515151">
    <property type="component" value="Chromosome 2"/>
</dbReference>
<dbReference type="InterPro" id="IPR057225">
    <property type="entry name" value="DUF7903"/>
</dbReference>
<accession>A0A6P8CD00</accession>
<evidence type="ECO:0000313" key="3">
    <source>
        <dbReference type="Proteomes" id="UP000515151"/>
    </source>
</evidence>
<dbReference type="AlphaFoldDB" id="A0A6P8CD00"/>
<dbReference type="PANTHER" id="PTHR35481:SF1">
    <property type="entry name" value="DNA-DIRECTED RNA POLYMERASE SUBUNIT ALPHA"/>
    <property type="match status" value="1"/>
</dbReference>
<sequence>MAYVPPHMRTSDGNANAGRRPTPEMPAPRRTRNLDLGSLKPNADRSGKIVYANSAVSKWFAIGLDKDGRVPASVALEPIPVDHVEQIKGEKPLALVKSNAGNDGGMNRDNLEEPWVDIAERVLPDLVSSFEIVKSSREGQHLGGTKPTLVAKVGTILFHRHRNSSISEDQGRGLLTESFLRQFKRTFYTNVPGSYMENVVNDIAPKLGVEFEQIKDLYNVKLSDISRPNVTISCKCRVLKEEQRLQLYKIEMNPVRHMVADISCLSKCLDLRLMLSTKTIITALSEDETVGIGELIGSAVLDPNVKGGLRWPLGKASSGDRFRVIGVWHTISRAYASPMFRLKVRNADRFDFKTSTGEATGEVSLKLKGLASELLGLELDLEMIYDMLIDTVKLLWELFLHWDRFLL</sequence>
<evidence type="ECO:0000313" key="4">
    <source>
        <dbReference type="RefSeq" id="XP_031381777.1"/>
    </source>
</evidence>
<reference evidence="4" key="2">
    <citation type="submission" date="2025-08" db="UniProtKB">
        <authorList>
            <consortium name="RefSeq"/>
        </authorList>
    </citation>
    <scope>IDENTIFICATION</scope>
    <source>
        <tissue evidence="4">Leaf</tissue>
    </source>
</reference>
<gene>
    <name evidence="4" type="primary">LOC116196273</name>
</gene>
<reference evidence="3" key="1">
    <citation type="journal article" date="2020" name="Plant Biotechnol. J.">
        <title>The pomegranate (Punica granatum L.) draft genome dissects genetic divergence between soft- and hard-seeded cultivars.</title>
        <authorList>
            <person name="Luo X."/>
            <person name="Li H."/>
            <person name="Wu Z."/>
            <person name="Yao W."/>
            <person name="Zhao P."/>
            <person name="Cao D."/>
            <person name="Yu H."/>
            <person name="Li K."/>
            <person name="Poudel K."/>
            <person name="Zhao D."/>
            <person name="Zhang F."/>
            <person name="Xia X."/>
            <person name="Chen L."/>
            <person name="Wang Q."/>
            <person name="Jing D."/>
            <person name="Cao S."/>
        </authorList>
    </citation>
    <scope>NUCLEOTIDE SEQUENCE [LARGE SCALE GENOMIC DNA]</scope>
    <source>
        <strain evidence="3">cv. Tunisia</strain>
    </source>
</reference>
<dbReference type="Pfam" id="PF25475">
    <property type="entry name" value="DUF7903"/>
    <property type="match status" value="1"/>
</dbReference>
<dbReference type="GeneID" id="116196273"/>
<keyword evidence="3" id="KW-1185">Reference proteome</keyword>
<organism evidence="3 4">
    <name type="scientific">Punica granatum</name>
    <name type="common">Pomegranate</name>
    <dbReference type="NCBI Taxonomy" id="22663"/>
    <lineage>
        <taxon>Eukaryota</taxon>
        <taxon>Viridiplantae</taxon>
        <taxon>Streptophyta</taxon>
        <taxon>Embryophyta</taxon>
        <taxon>Tracheophyta</taxon>
        <taxon>Spermatophyta</taxon>
        <taxon>Magnoliopsida</taxon>
        <taxon>eudicotyledons</taxon>
        <taxon>Gunneridae</taxon>
        <taxon>Pentapetalae</taxon>
        <taxon>rosids</taxon>
        <taxon>malvids</taxon>
        <taxon>Myrtales</taxon>
        <taxon>Lythraceae</taxon>
        <taxon>Punica</taxon>
    </lineage>
</organism>
<protein>
    <submittedName>
        <fullName evidence="4">Uncharacterized protein LOC116196273</fullName>
    </submittedName>
</protein>
<evidence type="ECO:0000259" key="2">
    <source>
        <dbReference type="Pfam" id="PF25475"/>
    </source>
</evidence>